<proteinExistence type="predicted"/>
<dbReference type="GO" id="GO:0016740">
    <property type="term" value="F:transferase activity"/>
    <property type="evidence" value="ECO:0007669"/>
    <property type="project" value="UniProtKB-KW"/>
</dbReference>
<organism evidence="1 2">
    <name type="scientific">candidate division WWE3 bacterium GW2011_GWC2_41_23</name>
    <dbReference type="NCBI Taxonomy" id="1619123"/>
    <lineage>
        <taxon>Bacteria</taxon>
        <taxon>Katanobacteria</taxon>
    </lineage>
</organism>
<dbReference type="InterPro" id="IPR036113">
    <property type="entry name" value="Asp/Glu-ADT_sf_sub_c"/>
</dbReference>
<gene>
    <name evidence="1" type="ORF">UU55_C0001G0102</name>
</gene>
<evidence type="ECO:0000313" key="2">
    <source>
        <dbReference type="Proteomes" id="UP000033947"/>
    </source>
</evidence>
<dbReference type="Pfam" id="PF02686">
    <property type="entry name" value="GatC"/>
    <property type="match status" value="1"/>
</dbReference>
<sequence>MDAMDSRKITIEEVKKIAQMSKLNIEGDEEKFSQLLSQTLEYIKILDELDTSKVSETFQVTGLTNVYQDGSQKVTLSREDALKNVKEIIRNLVATKGVFDRE</sequence>
<accession>A0A0G0Y2H6</accession>
<dbReference type="Gene3D" id="1.10.20.60">
    <property type="entry name" value="Glu-tRNAGln amidotransferase C subunit, N-terminal domain"/>
    <property type="match status" value="1"/>
</dbReference>
<name>A0A0G0Y2H6_UNCKA</name>
<dbReference type="EMBL" id="LCBB01000001">
    <property type="protein sequence ID" value="KKS03641.1"/>
    <property type="molecule type" value="Genomic_DNA"/>
</dbReference>
<dbReference type="SUPFAM" id="SSF141000">
    <property type="entry name" value="Glu-tRNAGln amidotransferase C subunit"/>
    <property type="match status" value="1"/>
</dbReference>
<keyword evidence="1" id="KW-0808">Transferase</keyword>
<evidence type="ECO:0000313" key="1">
    <source>
        <dbReference type="EMBL" id="KKS03641.1"/>
    </source>
</evidence>
<dbReference type="Proteomes" id="UP000033947">
    <property type="component" value="Unassembled WGS sequence"/>
</dbReference>
<reference evidence="1 2" key="1">
    <citation type="journal article" date="2015" name="Nature">
        <title>rRNA introns, odd ribosomes, and small enigmatic genomes across a large radiation of phyla.</title>
        <authorList>
            <person name="Brown C.T."/>
            <person name="Hug L.A."/>
            <person name="Thomas B.C."/>
            <person name="Sharon I."/>
            <person name="Castelle C.J."/>
            <person name="Singh A."/>
            <person name="Wilkins M.J."/>
            <person name="Williams K.H."/>
            <person name="Banfield J.F."/>
        </authorList>
    </citation>
    <scope>NUCLEOTIDE SEQUENCE [LARGE SCALE GENOMIC DNA]</scope>
</reference>
<comment type="caution">
    <text evidence="1">The sequence shown here is derived from an EMBL/GenBank/DDBJ whole genome shotgun (WGS) entry which is preliminary data.</text>
</comment>
<dbReference type="AlphaFoldDB" id="A0A0G0Y2H6"/>
<protein>
    <submittedName>
        <fullName evidence="1">Aspartyl/glutamyl-tRNA(Asn/Gln) amidotransferase subunit C</fullName>
    </submittedName>
</protein>
<dbReference type="InterPro" id="IPR003837">
    <property type="entry name" value="GatC"/>
</dbReference>
<dbReference type="GO" id="GO:0006450">
    <property type="term" value="P:regulation of translational fidelity"/>
    <property type="evidence" value="ECO:0007669"/>
    <property type="project" value="InterPro"/>
</dbReference>